<evidence type="ECO:0000313" key="3">
    <source>
        <dbReference type="Proteomes" id="UP001066276"/>
    </source>
</evidence>
<feature type="region of interest" description="Disordered" evidence="1">
    <location>
        <begin position="1"/>
        <end position="58"/>
    </location>
</feature>
<feature type="compositionally biased region" description="Basic and acidic residues" evidence="1">
    <location>
        <begin position="1"/>
        <end position="11"/>
    </location>
</feature>
<feature type="region of interest" description="Disordered" evidence="1">
    <location>
        <begin position="115"/>
        <end position="136"/>
    </location>
</feature>
<organism evidence="2 3">
    <name type="scientific">Pleurodeles waltl</name>
    <name type="common">Iberian ribbed newt</name>
    <dbReference type="NCBI Taxonomy" id="8319"/>
    <lineage>
        <taxon>Eukaryota</taxon>
        <taxon>Metazoa</taxon>
        <taxon>Chordata</taxon>
        <taxon>Craniata</taxon>
        <taxon>Vertebrata</taxon>
        <taxon>Euteleostomi</taxon>
        <taxon>Amphibia</taxon>
        <taxon>Batrachia</taxon>
        <taxon>Caudata</taxon>
        <taxon>Salamandroidea</taxon>
        <taxon>Salamandridae</taxon>
        <taxon>Pleurodelinae</taxon>
        <taxon>Pleurodeles</taxon>
    </lineage>
</organism>
<evidence type="ECO:0000313" key="2">
    <source>
        <dbReference type="EMBL" id="KAJ1090243.1"/>
    </source>
</evidence>
<comment type="caution">
    <text evidence="2">The sequence shown here is derived from an EMBL/GenBank/DDBJ whole genome shotgun (WGS) entry which is preliminary data.</text>
</comment>
<reference evidence="2" key="1">
    <citation type="journal article" date="2022" name="bioRxiv">
        <title>Sequencing and chromosome-scale assembly of the giantPleurodeles waltlgenome.</title>
        <authorList>
            <person name="Brown T."/>
            <person name="Elewa A."/>
            <person name="Iarovenko S."/>
            <person name="Subramanian E."/>
            <person name="Araus A.J."/>
            <person name="Petzold A."/>
            <person name="Susuki M."/>
            <person name="Suzuki K.-i.T."/>
            <person name="Hayashi T."/>
            <person name="Toyoda A."/>
            <person name="Oliveira C."/>
            <person name="Osipova E."/>
            <person name="Leigh N.D."/>
            <person name="Simon A."/>
            <person name="Yun M.H."/>
        </authorList>
    </citation>
    <scope>NUCLEOTIDE SEQUENCE</scope>
    <source>
        <strain evidence="2">20211129_DDA</strain>
        <tissue evidence="2">Liver</tissue>
    </source>
</reference>
<keyword evidence="3" id="KW-1185">Reference proteome</keyword>
<evidence type="ECO:0000256" key="1">
    <source>
        <dbReference type="SAM" id="MobiDB-lite"/>
    </source>
</evidence>
<sequence>MAAPRSKDRGGHSGFPAGLAGDRQKAARQPSRKPLPTRKPAPNGAGGVGRGPTTPHTTILFLAGEPPGTGWRYGVSKSPWWRSKLRRHGGFLRAAENRRETAGFPVLTAAKPLRSECPAEHRQPVGGAPADPGTRRSLSAGVGMTTLVCGHPSISQGAPTSFRANSPDFVSAGTPLHEETTEAIVVSESAIDVATLVGCPLNMDKYKQLPLINGVEVQAYMDTGASVTMVIEKLVHPEQHSSTK</sequence>
<dbReference type="Proteomes" id="UP001066276">
    <property type="component" value="Chromosome 11"/>
</dbReference>
<gene>
    <name evidence="2" type="ORF">NDU88_003378</name>
</gene>
<name>A0AAV7LLF9_PLEWA</name>
<dbReference type="AlphaFoldDB" id="A0AAV7LLF9"/>
<dbReference type="EMBL" id="JANPWB010000015">
    <property type="protein sequence ID" value="KAJ1090243.1"/>
    <property type="molecule type" value="Genomic_DNA"/>
</dbReference>
<accession>A0AAV7LLF9</accession>
<proteinExistence type="predicted"/>
<protein>
    <submittedName>
        <fullName evidence="2">Uncharacterized protein</fullName>
    </submittedName>
</protein>